<dbReference type="AlphaFoldDB" id="A0A0E0CNC5"/>
<sequence length="59" mass="6710">MHDASHDARVHVHFVMIERFGLDEVLLHLHSTGAGRAATMDKSSWSAKDHQIMHYLDTV</sequence>
<accession>A0A0E0CNC5</accession>
<evidence type="ECO:0000313" key="2">
    <source>
        <dbReference type="Proteomes" id="UP000008021"/>
    </source>
</evidence>
<reference evidence="1" key="1">
    <citation type="submission" date="2015-04" db="UniProtKB">
        <authorList>
            <consortium name="EnsemblPlants"/>
        </authorList>
    </citation>
    <scope>IDENTIFICATION</scope>
</reference>
<proteinExistence type="predicted"/>
<dbReference type="EnsemblPlants" id="OMERI02G23490.1">
    <property type="protein sequence ID" value="OMERI02G23490.1"/>
    <property type="gene ID" value="OMERI02G23490"/>
</dbReference>
<dbReference type="Gramene" id="OMERI02G23490.1">
    <property type="protein sequence ID" value="OMERI02G23490.1"/>
    <property type="gene ID" value="OMERI02G23490"/>
</dbReference>
<dbReference type="Proteomes" id="UP000008021">
    <property type="component" value="Chromosome 2"/>
</dbReference>
<keyword evidence="2" id="KW-1185">Reference proteome</keyword>
<reference evidence="1" key="2">
    <citation type="submission" date="2018-05" db="EMBL/GenBank/DDBJ databases">
        <title>OmerRS3 (Oryza meridionalis Reference Sequence Version 3).</title>
        <authorList>
            <person name="Zhang J."/>
            <person name="Kudrna D."/>
            <person name="Lee S."/>
            <person name="Talag J."/>
            <person name="Welchert J."/>
            <person name="Wing R.A."/>
        </authorList>
    </citation>
    <scope>NUCLEOTIDE SEQUENCE [LARGE SCALE GENOMIC DNA]</scope>
    <source>
        <strain evidence="1">cv. OR44</strain>
    </source>
</reference>
<name>A0A0E0CNC5_9ORYZ</name>
<evidence type="ECO:0000313" key="1">
    <source>
        <dbReference type="EnsemblPlants" id="OMERI02G23490.1"/>
    </source>
</evidence>
<protein>
    <submittedName>
        <fullName evidence="1">Uncharacterized protein</fullName>
    </submittedName>
</protein>
<dbReference type="HOGENOM" id="CLU_2964826_0_0_1"/>
<organism evidence="1">
    <name type="scientific">Oryza meridionalis</name>
    <dbReference type="NCBI Taxonomy" id="40149"/>
    <lineage>
        <taxon>Eukaryota</taxon>
        <taxon>Viridiplantae</taxon>
        <taxon>Streptophyta</taxon>
        <taxon>Embryophyta</taxon>
        <taxon>Tracheophyta</taxon>
        <taxon>Spermatophyta</taxon>
        <taxon>Magnoliopsida</taxon>
        <taxon>Liliopsida</taxon>
        <taxon>Poales</taxon>
        <taxon>Poaceae</taxon>
        <taxon>BOP clade</taxon>
        <taxon>Oryzoideae</taxon>
        <taxon>Oryzeae</taxon>
        <taxon>Oryzinae</taxon>
        <taxon>Oryza</taxon>
    </lineage>
</organism>